<dbReference type="STRING" id="1198114.AciX9_0306"/>
<protein>
    <recommendedName>
        <fullName evidence="3">adenosine deaminase</fullName>
        <ecNumber evidence="3">3.5.4.4</ecNumber>
    </recommendedName>
</protein>
<dbReference type="Proteomes" id="UP000000343">
    <property type="component" value="Chromosome"/>
</dbReference>
<keyword evidence="10" id="KW-1185">Reference proteome</keyword>
<evidence type="ECO:0000313" key="10">
    <source>
        <dbReference type="Proteomes" id="UP000000343"/>
    </source>
</evidence>
<dbReference type="GO" id="GO:0043103">
    <property type="term" value="P:hypoxanthine salvage"/>
    <property type="evidence" value="ECO:0007669"/>
    <property type="project" value="TreeGrafter"/>
</dbReference>
<dbReference type="EMBL" id="CP002480">
    <property type="protein sequence ID" value="ADW67378.1"/>
    <property type="molecule type" value="Genomic_DNA"/>
</dbReference>
<dbReference type="EC" id="3.5.4.4" evidence="3"/>
<dbReference type="GO" id="GO:0006154">
    <property type="term" value="P:adenosine catabolic process"/>
    <property type="evidence" value="ECO:0007669"/>
    <property type="project" value="TreeGrafter"/>
</dbReference>
<name>E8WWQ0_GRATM</name>
<feature type="signal peptide" evidence="7">
    <location>
        <begin position="1"/>
        <end position="19"/>
    </location>
</feature>
<dbReference type="InterPro" id="IPR032466">
    <property type="entry name" value="Metal_Hydrolase"/>
</dbReference>
<dbReference type="AlphaFoldDB" id="E8WWQ0"/>
<dbReference type="HOGENOM" id="CLU_573569_0_0_0"/>
<dbReference type="PANTHER" id="PTHR11409:SF43">
    <property type="entry name" value="ADENOSINE DEAMINASE"/>
    <property type="match status" value="1"/>
</dbReference>
<comment type="cofactor">
    <cofactor evidence="1">
        <name>Zn(2+)</name>
        <dbReference type="ChEBI" id="CHEBI:29105"/>
    </cofactor>
</comment>
<evidence type="ECO:0000256" key="6">
    <source>
        <dbReference type="ARBA" id="ARBA00022833"/>
    </source>
</evidence>
<comment type="similarity">
    <text evidence="2">Belongs to the metallo-dependent hydrolases superfamily. Adenosine and AMP deaminases family.</text>
</comment>
<organism evidence="10">
    <name type="scientific">Granulicella tundricola (strain ATCC BAA-1859 / DSM 23138 / MP5ACTX9)</name>
    <dbReference type="NCBI Taxonomy" id="1198114"/>
    <lineage>
        <taxon>Bacteria</taxon>
        <taxon>Pseudomonadati</taxon>
        <taxon>Acidobacteriota</taxon>
        <taxon>Terriglobia</taxon>
        <taxon>Terriglobales</taxon>
        <taxon>Acidobacteriaceae</taxon>
        <taxon>Granulicella</taxon>
    </lineage>
</organism>
<dbReference type="KEGG" id="acm:AciX9_0306"/>
<dbReference type="eggNOG" id="COG1816">
    <property type="taxonomic scope" value="Bacteria"/>
</dbReference>
<dbReference type="Gene3D" id="3.20.20.140">
    <property type="entry name" value="Metal-dependent hydrolases"/>
    <property type="match status" value="1"/>
</dbReference>
<dbReference type="PANTHER" id="PTHR11409">
    <property type="entry name" value="ADENOSINE DEAMINASE"/>
    <property type="match status" value="1"/>
</dbReference>
<dbReference type="InterPro" id="IPR001365">
    <property type="entry name" value="A_deaminase_dom"/>
</dbReference>
<keyword evidence="6" id="KW-0862">Zinc</keyword>
<evidence type="ECO:0000313" key="9">
    <source>
        <dbReference type="EMBL" id="ADW67378.1"/>
    </source>
</evidence>
<evidence type="ECO:0000256" key="7">
    <source>
        <dbReference type="SAM" id="SignalP"/>
    </source>
</evidence>
<evidence type="ECO:0000256" key="3">
    <source>
        <dbReference type="ARBA" id="ARBA00012784"/>
    </source>
</evidence>
<dbReference type="RefSeq" id="WP_013578706.1">
    <property type="nucleotide sequence ID" value="NC_015064.1"/>
</dbReference>
<reference evidence="10" key="1">
    <citation type="submission" date="2011-01" db="EMBL/GenBank/DDBJ databases">
        <title>Complete sequence of chromosome of Acidobacterium sp. MP5ACTX9.</title>
        <authorList>
            <consortium name="US DOE Joint Genome Institute"/>
            <person name="Lucas S."/>
            <person name="Copeland A."/>
            <person name="Lapidus A."/>
            <person name="Cheng J.-F."/>
            <person name="Goodwin L."/>
            <person name="Pitluck S."/>
            <person name="Teshima H."/>
            <person name="Detter J.C."/>
            <person name="Han C."/>
            <person name="Tapia R."/>
            <person name="Land M."/>
            <person name="Hauser L."/>
            <person name="Kyrpides N."/>
            <person name="Ivanova N."/>
            <person name="Ovchinnikova G."/>
            <person name="Pagani I."/>
            <person name="Rawat S.R."/>
            <person name="Mannisto M."/>
            <person name="Haggblom M.M."/>
            <person name="Woyke T."/>
        </authorList>
    </citation>
    <scope>NUCLEOTIDE SEQUENCE [LARGE SCALE GENOMIC DNA]</scope>
    <source>
        <strain evidence="10">MP5ACTX9</strain>
    </source>
</reference>
<dbReference type="GO" id="GO:0005829">
    <property type="term" value="C:cytosol"/>
    <property type="evidence" value="ECO:0007669"/>
    <property type="project" value="TreeGrafter"/>
</dbReference>
<evidence type="ECO:0000256" key="1">
    <source>
        <dbReference type="ARBA" id="ARBA00001947"/>
    </source>
</evidence>
<dbReference type="InterPro" id="IPR006330">
    <property type="entry name" value="Ado/ade_deaminase"/>
</dbReference>
<evidence type="ECO:0000256" key="4">
    <source>
        <dbReference type="ARBA" id="ARBA00022723"/>
    </source>
</evidence>
<dbReference type="Pfam" id="PF00962">
    <property type="entry name" value="A_deaminase"/>
    <property type="match status" value="1"/>
</dbReference>
<dbReference type="PaxDb" id="1198114-AciX9_0306"/>
<feature type="chain" id="PRO_5003230003" description="adenosine deaminase" evidence="7">
    <location>
        <begin position="20"/>
        <end position="548"/>
    </location>
</feature>
<sequence length="548" mass="59847">MRESLCILLASGLAVSAFAQPAHHIAPANQSERRATQAFESAKALSPLALHSFLERMPKGADLHMHLSGAIYAETFIKDAAEDNLCVDPIKLAFAKSIGTDTPNPTCAPDNVLAATAFKNQHLYDALVDSFSMRAYVPTPGHTGHDQFFDTFEKFGGIAKTHKGEWLDEVASRAAAQNEQYLEIMETPTFSKAAALGYKLGWPTAPTPRIVTTAATSVPDDTTGTLPAELADLRDKLLASGLKDEVVTDRAEFAKALADRRQIEHCGTPTAAPACAVQIRFLYQVLRAFPAQQVFAQTLLAFEVADAELASGPNANVVGLNFVQPEDNYMAMSEYHRQMLMLDYLHSVYPRVHISLHAGELAPGMVPPAGLSFHIRQAVELGHAERIGHGVDVMYETDSKGLLKELADKHIMVEINLTSNDGILGVSTNYHSLPAYRAAHVPTAFSTDDEGVSRIDLTHEYARAVKDFNLTYPDLKRSARTSLEHSFLPGPSLWAHPDDFTTLNFACIGQAIGSPTTTFVCGSFLKSSPRAAQQWELEHRFQLFESSL</sequence>
<dbReference type="GO" id="GO:0046103">
    <property type="term" value="P:inosine biosynthetic process"/>
    <property type="evidence" value="ECO:0007669"/>
    <property type="project" value="TreeGrafter"/>
</dbReference>
<evidence type="ECO:0000259" key="8">
    <source>
        <dbReference type="Pfam" id="PF00962"/>
    </source>
</evidence>
<keyword evidence="4" id="KW-0479">Metal-binding</keyword>
<dbReference type="GO" id="GO:0046872">
    <property type="term" value="F:metal ion binding"/>
    <property type="evidence" value="ECO:0007669"/>
    <property type="project" value="UniProtKB-KW"/>
</dbReference>
<evidence type="ECO:0000256" key="5">
    <source>
        <dbReference type="ARBA" id="ARBA00022801"/>
    </source>
</evidence>
<proteinExistence type="inferred from homology"/>
<gene>
    <name evidence="9" type="ordered locus">AciX9_0306</name>
</gene>
<accession>E8WWQ0</accession>
<dbReference type="SUPFAM" id="SSF51556">
    <property type="entry name" value="Metallo-dependent hydrolases"/>
    <property type="match status" value="1"/>
</dbReference>
<evidence type="ECO:0000256" key="2">
    <source>
        <dbReference type="ARBA" id="ARBA00006676"/>
    </source>
</evidence>
<dbReference type="OrthoDB" id="105475at2"/>
<dbReference type="GO" id="GO:0004000">
    <property type="term" value="F:adenosine deaminase activity"/>
    <property type="evidence" value="ECO:0007669"/>
    <property type="project" value="UniProtKB-ARBA"/>
</dbReference>
<feature type="domain" description="Adenosine deaminase" evidence="8">
    <location>
        <begin position="270"/>
        <end position="490"/>
    </location>
</feature>
<keyword evidence="5" id="KW-0378">Hydrolase</keyword>
<keyword evidence="7" id="KW-0732">Signal</keyword>